<dbReference type="KEGG" id="jda:BW727_101315"/>
<dbReference type="Pfam" id="PF03965">
    <property type="entry name" value="Penicillinase_R"/>
    <property type="match status" value="1"/>
</dbReference>
<keyword evidence="2" id="KW-0805">Transcription regulation</keyword>
<accession>A0A1S6IQ55</accession>
<keyword evidence="6" id="KW-1185">Reference proteome</keyword>
<dbReference type="STRING" id="708126.BW727_101315"/>
<dbReference type="OrthoDB" id="1849040at2"/>
<dbReference type="RefSeq" id="WP_062468625.1">
    <property type="nucleotide sequence ID" value="NZ_BBYN01000009.1"/>
</dbReference>
<dbReference type="InterPro" id="IPR005650">
    <property type="entry name" value="BlaI_family"/>
</dbReference>
<proteinExistence type="inferred from homology"/>
<keyword evidence="4" id="KW-0804">Transcription</keyword>
<name>A0A1S6IQ55_9LACT</name>
<organism evidence="5 6">
    <name type="scientific">Jeotgalibaca dankookensis</name>
    <dbReference type="NCBI Taxonomy" id="708126"/>
    <lineage>
        <taxon>Bacteria</taxon>
        <taxon>Bacillati</taxon>
        <taxon>Bacillota</taxon>
        <taxon>Bacilli</taxon>
        <taxon>Lactobacillales</taxon>
        <taxon>Carnobacteriaceae</taxon>
        <taxon>Jeotgalibaca</taxon>
    </lineage>
</organism>
<dbReference type="PIRSF" id="PIRSF019455">
    <property type="entry name" value="CopR_AtkY"/>
    <property type="match status" value="1"/>
</dbReference>
<dbReference type="InterPro" id="IPR036390">
    <property type="entry name" value="WH_DNA-bd_sf"/>
</dbReference>
<evidence type="ECO:0000256" key="4">
    <source>
        <dbReference type="ARBA" id="ARBA00023163"/>
    </source>
</evidence>
<dbReference type="SUPFAM" id="SSF46785">
    <property type="entry name" value="Winged helix' DNA-binding domain"/>
    <property type="match status" value="1"/>
</dbReference>
<evidence type="ECO:0000256" key="3">
    <source>
        <dbReference type="ARBA" id="ARBA00023125"/>
    </source>
</evidence>
<dbReference type="InterPro" id="IPR036388">
    <property type="entry name" value="WH-like_DNA-bd_sf"/>
</dbReference>
<keyword evidence="3" id="KW-0238">DNA-binding</keyword>
<dbReference type="GO" id="GO:0045892">
    <property type="term" value="P:negative regulation of DNA-templated transcription"/>
    <property type="evidence" value="ECO:0007669"/>
    <property type="project" value="InterPro"/>
</dbReference>
<sequence length="160" mass="18297">MQTTPAVKITEAEWEIMRVIWTNQPATSRFITEVLSEQMNWKSATVKTLIGRLVEKGFVSTKKQGKKYLYSAMISEEDSINALATDVFEHICATKVGATLANQIEQATLSRDDIQLIEDILQKKKEQAVEKIFCDCLPGQCQCHNSYMKENENEKRIVRH</sequence>
<protein>
    <submittedName>
        <fullName evidence="5">Transcriptional repressor CopY</fullName>
    </submittedName>
</protein>
<dbReference type="NCBIfam" id="TIGR02698">
    <property type="entry name" value="CopY_TcrY"/>
    <property type="match status" value="1"/>
</dbReference>
<gene>
    <name evidence="5" type="primary">copY</name>
    <name evidence="5" type="ORF">BW727_101315</name>
</gene>
<evidence type="ECO:0000256" key="2">
    <source>
        <dbReference type="ARBA" id="ARBA00023015"/>
    </source>
</evidence>
<evidence type="ECO:0000256" key="1">
    <source>
        <dbReference type="ARBA" id="ARBA00011046"/>
    </source>
</evidence>
<dbReference type="GO" id="GO:0003677">
    <property type="term" value="F:DNA binding"/>
    <property type="evidence" value="ECO:0007669"/>
    <property type="project" value="UniProtKB-KW"/>
</dbReference>
<comment type="similarity">
    <text evidence="1">Belongs to the BlaI transcriptional regulatory family.</text>
</comment>
<dbReference type="Gene3D" id="1.10.10.10">
    <property type="entry name" value="Winged helix-like DNA-binding domain superfamily/Winged helix DNA-binding domain"/>
    <property type="match status" value="1"/>
</dbReference>
<dbReference type="AlphaFoldDB" id="A0A1S6IQ55"/>
<dbReference type="InterPro" id="IPR014071">
    <property type="entry name" value="Cu_transp_CopY/TcrY"/>
</dbReference>
<dbReference type="Proteomes" id="UP000188993">
    <property type="component" value="Chromosome"/>
</dbReference>
<evidence type="ECO:0000313" key="5">
    <source>
        <dbReference type="EMBL" id="AQS53682.1"/>
    </source>
</evidence>
<evidence type="ECO:0000313" key="6">
    <source>
        <dbReference type="Proteomes" id="UP000188993"/>
    </source>
</evidence>
<reference evidence="5 6" key="1">
    <citation type="journal article" date="2014" name="Int. J. Syst. Evol. Microbiol.">
        <title>Jeotgalibaca dankookensis gen. nov., sp. nov., a member of the family Carnobacteriaceae, isolated from seujeot (Korean traditional food).</title>
        <authorList>
            <person name="Lee D.G."/>
            <person name="Trujillo M.E."/>
            <person name="Kang H."/>
            <person name="Ahn T.Y."/>
        </authorList>
    </citation>
    <scope>NUCLEOTIDE SEQUENCE [LARGE SCALE GENOMIC DNA]</scope>
    <source>
        <strain evidence="5 6">EX-07</strain>
    </source>
</reference>
<dbReference type="EMBL" id="CP019728">
    <property type="protein sequence ID" value="AQS53682.1"/>
    <property type="molecule type" value="Genomic_DNA"/>
</dbReference>